<dbReference type="Proteomes" id="UP001482620">
    <property type="component" value="Unassembled WGS sequence"/>
</dbReference>
<protein>
    <recommendedName>
        <fullName evidence="3">Secreted protein</fullName>
    </recommendedName>
</protein>
<keyword evidence="2" id="KW-1185">Reference proteome</keyword>
<reference evidence="1 2" key="1">
    <citation type="submission" date="2021-06" db="EMBL/GenBank/DDBJ databases">
        <authorList>
            <person name="Palmer J.M."/>
        </authorList>
    </citation>
    <scope>NUCLEOTIDE SEQUENCE [LARGE SCALE GENOMIC DNA]</scope>
    <source>
        <strain evidence="2">if_2019</strain>
        <tissue evidence="1">Muscle</tissue>
    </source>
</reference>
<proteinExistence type="predicted"/>
<evidence type="ECO:0008006" key="3">
    <source>
        <dbReference type="Google" id="ProtNLM"/>
    </source>
</evidence>
<evidence type="ECO:0000313" key="2">
    <source>
        <dbReference type="Proteomes" id="UP001482620"/>
    </source>
</evidence>
<gene>
    <name evidence="1" type="ORF">ILYODFUR_022867</name>
</gene>
<evidence type="ECO:0000313" key="1">
    <source>
        <dbReference type="EMBL" id="MEQ2233536.1"/>
    </source>
</evidence>
<sequence length="99" mass="11590">MLVTLSVTSWIWSLKLPCPIAKGKMKESLFSCSVCKFIVALEDVCIFSDIYTHEPAEVESLYLHFHSRFFFLLVPHKFIVRDLHMPHYCFPLKTQISPR</sequence>
<organism evidence="1 2">
    <name type="scientific">Ilyodon furcidens</name>
    <name type="common">goldbreast splitfin</name>
    <dbReference type="NCBI Taxonomy" id="33524"/>
    <lineage>
        <taxon>Eukaryota</taxon>
        <taxon>Metazoa</taxon>
        <taxon>Chordata</taxon>
        <taxon>Craniata</taxon>
        <taxon>Vertebrata</taxon>
        <taxon>Euteleostomi</taxon>
        <taxon>Actinopterygii</taxon>
        <taxon>Neopterygii</taxon>
        <taxon>Teleostei</taxon>
        <taxon>Neoteleostei</taxon>
        <taxon>Acanthomorphata</taxon>
        <taxon>Ovalentaria</taxon>
        <taxon>Atherinomorphae</taxon>
        <taxon>Cyprinodontiformes</taxon>
        <taxon>Goodeidae</taxon>
        <taxon>Ilyodon</taxon>
    </lineage>
</organism>
<accession>A0ABV0TL36</accession>
<comment type="caution">
    <text evidence="1">The sequence shown here is derived from an EMBL/GenBank/DDBJ whole genome shotgun (WGS) entry which is preliminary data.</text>
</comment>
<dbReference type="EMBL" id="JAHRIQ010037313">
    <property type="protein sequence ID" value="MEQ2233536.1"/>
    <property type="molecule type" value="Genomic_DNA"/>
</dbReference>
<name>A0ABV0TL36_9TELE</name>